<evidence type="ECO:0000313" key="2">
    <source>
        <dbReference type="Proteomes" id="UP000799755"/>
    </source>
</evidence>
<gene>
    <name evidence="1" type="ORF">BDR25DRAFT_125308</name>
</gene>
<organism evidence="1 2">
    <name type="scientific">Lindgomyces ingoldianus</name>
    <dbReference type="NCBI Taxonomy" id="673940"/>
    <lineage>
        <taxon>Eukaryota</taxon>
        <taxon>Fungi</taxon>
        <taxon>Dikarya</taxon>
        <taxon>Ascomycota</taxon>
        <taxon>Pezizomycotina</taxon>
        <taxon>Dothideomycetes</taxon>
        <taxon>Pleosporomycetidae</taxon>
        <taxon>Pleosporales</taxon>
        <taxon>Lindgomycetaceae</taxon>
        <taxon>Lindgomyces</taxon>
    </lineage>
</organism>
<comment type="caution">
    <text evidence="1">The sequence shown here is derived from an EMBL/GenBank/DDBJ whole genome shotgun (WGS) entry which is preliminary data.</text>
</comment>
<protein>
    <submittedName>
        <fullName evidence="1">Uncharacterized protein</fullName>
    </submittedName>
</protein>
<accession>A0ACB6R3Q4</accession>
<evidence type="ECO:0000313" key="1">
    <source>
        <dbReference type="EMBL" id="KAF2473806.1"/>
    </source>
</evidence>
<keyword evidence="2" id="KW-1185">Reference proteome</keyword>
<dbReference type="EMBL" id="MU003499">
    <property type="protein sequence ID" value="KAF2473806.1"/>
    <property type="molecule type" value="Genomic_DNA"/>
</dbReference>
<dbReference type="Proteomes" id="UP000799755">
    <property type="component" value="Unassembled WGS sequence"/>
</dbReference>
<reference evidence="1" key="1">
    <citation type="journal article" date="2020" name="Stud. Mycol.">
        <title>101 Dothideomycetes genomes: a test case for predicting lifestyles and emergence of pathogens.</title>
        <authorList>
            <person name="Haridas S."/>
            <person name="Albert R."/>
            <person name="Binder M."/>
            <person name="Bloem J."/>
            <person name="Labutti K."/>
            <person name="Salamov A."/>
            <person name="Andreopoulos B."/>
            <person name="Baker S."/>
            <person name="Barry K."/>
            <person name="Bills G."/>
            <person name="Bluhm B."/>
            <person name="Cannon C."/>
            <person name="Castanera R."/>
            <person name="Culley D."/>
            <person name="Daum C."/>
            <person name="Ezra D."/>
            <person name="Gonzalez J."/>
            <person name="Henrissat B."/>
            <person name="Kuo A."/>
            <person name="Liang C."/>
            <person name="Lipzen A."/>
            <person name="Lutzoni F."/>
            <person name="Magnuson J."/>
            <person name="Mondo S."/>
            <person name="Nolan M."/>
            <person name="Ohm R."/>
            <person name="Pangilinan J."/>
            <person name="Park H.-J."/>
            <person name="Ramirez L."/>
            <person name="Alfaro M."/>
            <person name="Sun H."/>
            <person name="Tritt A."/>
            <person name="Yoshinaga Y."/>
            <person name="Zwiers L.-H."/>
            <person name="Turgeon B."/>
            <person name="Goodwin S."/>
            <person name="Spatafora J."/>
            <person name="Crous P."/>
            <person name="Grigoriev I."/>
        </authorList>
    </citation>
    <scope>NUCLEOTIDE SEQUENCE</scope>
    <source>
        <strain evidence="1">ATCC 200398</strain>
    </source>
</reference>
<name>A0ACB6R3Q4_9PLEO</name>
<sequence>MSGAGKRNLRIDRFLPGIRSQPPDFILSGSIFLLHSMLVAPLVSSSPIPTPQVGHSKFSSVSLYPEHRKFVVQVVAATCAAMSMAAAFIAFYWFCRMEKHFRHRLIILLIYGDLMKATWLFIFSIVSIARGTVPTESSFCQASGFLVQYGTETSDYAVLVIAVHSALQVFRPSTSVRSDGLYPLRRCIYVAGLLVPAMMAGLAFVNPHYGYLSQGALCTLPLRPFWYRLALAWIPRYLIATIILGLAVAIYTHVGFEFRSFSTIGESVKLSVSTTTPILFGRDIEDGAPGEARSSASQQIPSGHRASPALHNIAACHRTLAGSPLTETTTSISNPLEQAGRFQSVTPSPPRIADSEPSANNTGNDSHDTSPLSTCPITHVQRRLARERSRIHRQLRLMFIYPLVYILMWIVPFASHCLMYQDKWAAHPLYWLGLTSTICVTLMGAVDCLIFSLRERPWLHIPTSGGKFWGSFFCWRRAGESDVRRSQIGEMHRMKTEADFNPPLTIPRPTLTASLSRVKQSATTSKAIDQRKSAADMTWARLEVEKEDRRIVNREGGGQTRRQSMEGLDSSETNDTNETSTSSEKDGRTQSSREVVGGLGSGTDAVVYSKYL</sequence>
<proteinExistence type="predicted"/>